<name>A0A1M4S8H7_9THEO</name>
<keyword evidence="2" id="KW-1185">Reference proteome</keyword>
<dbReference type="EMBL" id="FQUR01000006">
    <property type="protein sequence ID" value="SHE28509.1"/>
    <property type="molecule type" value="Genomic_DNA"/>
</dbReference>
<evidence type="ECO:0000313" key="1">
    <source>
        <dbReference type="EMBL" id="SHE28509.1"/>
    </source>
</evidence>
<protein>
    <submittedName>
        <fullName evidence="1">Uncharacterized protein</fullName>
    </submittedName>
</protein>
<organism evidence="1 2">
    <name type="scientific">Thermoanaerobacter uzonensis DSM 18761</name>
    <dbReference type="NCBI Taxonomy" id="1123369"/>
    <lineage>
        <taxon>Bacteria</taxon>
        <taxon>Bacillati</taxon>
        <taxon>Bacillota</taxon>
        <taxon>Clostridia</taxon>
        <taxon>Thermoanaerobacterales</taxon>
        <taxon>Thermoanaerobacteraceae</taxon>
        <taxon>Thermoanaerobacter</taxon>
    </lineage>
</organism>
<dbReference type="AlphaFoldDB" id="A0A1M4S8H7"/>
<gene>
    <name evidence="1" type="ORF">SAMN02745195_00041</name>
</gene>
<sequence length="119" mass="13825">MHCSLQSYKATKHKLPLGLRQGSGHIRRPCLMCPPPPSLASALPPFLGLAKFSCRFVTSRLTNAKCLLYYEKGFVYSLAPHKEAFLFDRPYFLHNFFRQLNIRKSLRSIIKSRWYTYIA</sequence>
<proteinExistence type="predicted"/>
<evidence type="ECO:0000313" key="2">
    <source>
        <dbReference type="Proteomes" id="UP000184127"/>
    </source>
</evidence>
<reference evidence="2" key="1">
    <citation type="submission" date="2016-11" db="EMBL/GenBank/DDBJ databases">
        <authorList>
            <person name="Varghese N."/>
            <person name="Submissions S."/>
        </authorList>
    </citation>
    <scope>NUCLEOTIDE SEQUENCE [LARGE SCALE GENOMIC DNA]</scope>
    <source>
        <strain evidence="2">DSM 18761</strain>
    </source>
</reference>
<accession>A0A1M4S8H7</accession>
<dbReference type="Proteomes" id="UP000184127">
    <property type="component" value="Unassembled WGS sequence"/>
</dbReference>